<reference evidence="3" key="1">
    <citation type="submission" date="2021-01" db="EMBL/GenBank/DDBJ databases">
        <authorList>
            <consortium name="Genoscope - CEA"/>
            <person name="William W."/>
        </authorList>
    </citation>
    <scope>NUCLEOTIDE SEQUENCE</scope>
</reference>
<dbReference type="GO" id="GO:0005737">
    <property type="term" value="C:cytoplasm"/>
    <property type="evidence" value="ECO:0007669"/>
    <property type="project" value="TreeGrafter"/>
</dbReference>
<evidence type="ECO:0000259" key="2">
    <source>
        <dbReference type="PROSITE" id="PS50011"/>
    </source>
</evidence>
<proteinExistence type="predicted"/>
<feature type="region of interest" description="Disordered" evidence="1">
    <location>
        <begin position="456"/>
        <end position="477"/>
    </location>
</feature>
<keyword evidence="5" id="KW-1185">Reference proteome</keyword>
<comment type="caution">
    <text evidence="3">The sequence shown here is derived from an EMBL/GenBank/DDBJ whole genome shotgun (WGS) entry which is preliminary data.</text>
</comment>
<dbReference type="Pfam" id="PF00069">
    <property type="entry name" value="Pkinase"/>
    <property type="match status" value="1"/>
</dbReference>
<dbReference type="OMA" id="ICTSNIM"/>
<accession>A0A8S1K222</accession>
<feature type="domain" description="Protein kinase" evidence="2">
    <location>
        <begin position="122"/>
        <end position="374"/>
    </location>
</feature>
<dbReference type="InterPro" id="IPR000719">
    <property type="entry name" value="Prot_kinase_dom"/>
</dbReference>
<evidence type="ECO:0000313" key="4">
    <source>
        <dbReference type="EMBL" id="CAD8117740.1"/>
    </source>
</evidence>
<sequence>MIKQQLLQICSVDSFFNNHTSLFQKTCPDPFIAQYSSEFQISNQSRLIIKQLSICQNFIKLGEDKYINLMNVCMQKIVHPKTGWLGVKLSKNGISFEMFGQLDEWINIMKKYTIQLDFGQKYQLFSKIGEGYSTIVYKAKDKVSRQEFAVKIFDKKRLLTNNYESKKFLKELKIIRQLEHPHLLHFYEVFESNNHIYLLEEYLKGQKLSQFYQNSKPLKEEQVQIVIKPLFQAVQYLHDLNIYHKQICTSNIILKQRHDLSNPCLIGFTQAEQYSNLEQDDYQYLQVNIEKQKQYYIKLDVLALGIVMHNLLTGNQLHFDQALDDAMMNKFEGTRDFQFIDPPLSDSCFDFLNIIFNQGSKVKTCQQLLQHPFFDQESQNSNRNIPIQFLGALNPNQTQFRISSKQSQRSPKASKDIQVIPIRKQFNIISKSPQEKPTINSDYFEPPVTHLMFRRGSRQKRTLNFNNHHDKSNDSTN</sequence>
<evidence type="ECO:0000256" key="1">
    <source>
        <dbReference type="SAM" id="MobiDB-lite"/>
    </source>
</evidence>
<dbReference type="EMBL" id="CAJJDM010000217">
    <property type="protein sequence ID" value="CAD8117740.1"/>
    <property type="molecule type" value="Genomic_DNA"/>
</dbReference>
<feature type="compositionally biased region" description="Basic and acidic residues" evidence="1">
    <location>
        <begin position="467"/>
        <end position="477"/>
    </location>
</feature>
<evidence type="ECO:0000313" key="5">
    <source>
        <dbReference type="Proteomes" id="UP000688137"/>
    </source>
</evidence>
<dbReference type="PANTHER" id="PTHR44167:SF18">
    <property type="entry name" value="PROTEIN KINASE DOMAIN-CONTAINING PROTEIN"/>
    <property type="match status" value="1"/>
</dbReference>
<dbReference type="Proteomes" id="UP000688137">
    <property type="component" value="Unassembled WGS sequence"/>
</dbReference>
<name>A0A8S1K222_PARPR</name>
<dbReference type="EMBL" id="CAJJDM010000010">
    <property type="protein sequence ID" value="CAD8049259.1"/>
    <property type="molecule type" value="Genomic_DNA"/>
</dbReference>
<organism evidence="3 5">
    <name type="scientific">Paramecium primaurelia</name>
    <dbReference type="NCBI Taxonomy" id="5886"/>
    <lineage>
        <taxon>Eukaryota</taxon>
        <taxon>Sar</taxon>
        <taxon>Alveolata</taxon>
        <taxon>Ciliophora</taxon>
        <taxon>Intramacronucleata</taxon>
        <taxon>Oligohymenophorea</taxon>
        <taxon>Peniculida</taxon>
        <taxon>Parameciidae</taxon>
        <taxon>Paramecium</taxon>
    </lineage>
</organism>
<gene>
    <name evidence="3" type="ORF">PPRIM_AZ9-3.1.T0130374</name>
    <name evidence="4" type="ORF">PPRIM_AZ9-3.1.T2080003</name>
</gene>
<dbReference type="GO" id="GO:0004674">
    <property type="term" value="F:protein serine/threonine kinase activity"/>
    <property type="evidence" value="ECO:0007669"/>
    <property type="project" value="TreeGrafter"/>
</dbReference>
<dbReference type="PROSITE" id="PS50011">
    <property type="entry name" value="PROTEIN_KINASE_DOM"/>
    <property type="match status" value="1"/>
</dbReference>
<dbReference type="GO" id="GO:0044773">
    <property type="term" value="P:mitotic DNA damage checkpoint signaling"/>
    <property type="evidence" value="ECO:0007669"/>
    <property type="project" value="TreeGrafter"/>
</dbReference>
<evidence type="ECO:0000313" key="3">
    <source>
        <dbReference type="EMBL" id="CAD8049259.1"/>
    </source>
</evidence>
<dbReference type="PANTHER" id="PTHR44167">
    <property type="entry name" value="OVARIAN-SPECIFIC SERINE/THREONINE-PROTEIN KINASE LOK-RELATED"/>
    <property type="match status" value="1"/>
</dbReference>
<protein>
    <recommendedName>
        <fullName evidence="2">Protein kinase domain-containing protein</fullName>
    </recommendedName>
</protein>
<dbReference type="GO" id="GO:0005634">
    <property type="term" value="C:nucleus"/>
    <property type="evidence" value="ECO:0007669"/>
    <property type="project" value="TreeGrafter"/>
</dbReference>
<dbReference type="AlphaFoldDB" id="A0A8S1K222"/>
<dbReference type="GO" id="GO:0005524">
    <property type="term" value="F:ATP binding"/>
    <property type="evidence" value="ECO:0007669"/>
    <property type="project" value="InterPro"/>
</dbReference>